<keyword evidence="2" id="KW-1185">Reference proteome</keyword>
<dbReference type="HOGENOM" id="CLU_1989647_0_0_11"/>
<name>A6W8V0_KINRD</name>
<organism evidence="1 2">
    <name type="scientific">Kineococcus radiotolerans (strain ATCC BAA-149 / DSM 14245 / SRS30216)</name>
    <dbReference type="NCBI Taxonomy" id="266940"/>
    <lineage>
        <taxon>Bacteria</taxon>
        <taxon>Bacillati</taxon>
        <taxon>Actinomycetota</taxon>
        <taxon>Actinomycetes</taxon>
        <taxon>Kineosporiales</taxon>
        <taxon>Kineosporiaceae</taxon>
        <taxon>Kineococcus</taxon>
    </lineage>
</organism>
<dbReference type="KEGG" id="kra:Krad_1753"/>
<dbReference type="Proteomes" id="UP000001116">
    <property type="component" value="Chromosome"/>
</dbReference>
<evidence type="ECO:0000313" key="2">
    <source>
        <dbReference type="Proteomes" id="UP000001116"/>
    </source>
</evidence>
<accession>A6W8V0</accession>
<dbReference type="RefSeq" id="WP_011981622.1">
    <property type="nucleotide sequence ID" value="NC_009664.2"/>
</dbReference>
<dbReference type="AlphaFoldDB" id="A6W8V0"/>
<dbReference type="EMBL" id="CP000750">
    <property type="protein sequence ID" value="ABS03239.1"/>
    <property type="molecule type" value="Genomic_DNA"/>
</dbReference>
<dbReference type="STRING" id="266940.Krad_1753"/>
<gene>
    <name evidence="1" type="ordered locus">Krad_1753</name>
</gene>
<evidence type="ECO:0000313" key="1">
    <source>
        <dbReference type="EMBL" id="ABS03239.1"/>
    </source>
</evidence>
<proteinExistence type="predicted"/>
<protein>
    <submittedName>
        <fullName evidence="1">Uncharacterized protein</fullName>
    </submittedName>
</protein>
<reference evidence="2" key="1">
    <citation type="journal article" date="2008" name="PLoS ONE">
        <title>Survival in nuclear waste, extreme resistance, and potential applications gleaned from the genome sequence of Kineococcus radiotolerans SRS30216.</title>
        <authorList>
            <person name="Bagwell C.E."/>
            <person name="Bhat S."/>
            <person name="Hawkins G.M."/>
            <person name="Smith B.W."/>
            <person name="Biswas T."/>
            <person name="Hoover T.R."/>
            <person name="Saunders E."/>
            <person name="Han C.S."/>
            <person name="Tsodikov O.V."/>
            <person name="Shimkets L.J."/>
        </authorList>
    </citation>
    <scope>NUCLEOTIDE SEQUENCE [LARGE SCALE GENOMIC DNA]</scope>
    <source>
        <strain evidence="2">ATCC BAA-149 / DSM 14245 / SRS30216</strain>
    </source>
</reference>
<sequence>MTEQPTPELTGAVRDLLKKLAWRDDMGPCYLVGGKAGRQVLVVPALRPGGPLSRLTAYADSTITRARDMGLVDVDTQHTTRIRFDYRQAGDGDHGRRITLTPTAWRALGHPHGRNPLLVAKEARP</sequence>